<evidence type="ECO:0000313" key="2">
    <source>
        <dbReference type="EMBL" id="CAA9386277.1"/>
    </source>
</evidence>
<evidence type="ECO:0000256" key="1">
    <source>
        <dbReference type="SAM" id="MobiDB-lite"/>
    </source>
</evidence>
<name>A0A6J4NER5_9BURK</name>
<feature type="compositionally biased region" description="Basic residues" evidence="1">
    <location>
        <begin position="1"/>
        <end position="14"/>
    </location>
</feature>
<feature type="compositionally biased region" description="Basic residues" evidence="1">
    <location>
        <begin position="24"/>
        <end position="58"/>
    </location>
</feature>
<accession>A0A6J4NER5</accession>
<gene>
    <name evidence="2" type="ORF">AVDCRST_MAG51-110</name>
</gene>
<dbReference type="AlphaFoldDB" id="A0A6J4NER5"/>
<organism evidence="2">
    <name type="scientific">uncultured Ramlibacter sp</name>
    <dbReference type="NCBI Taxonomy" id="260755"/>
    <lineage>
        <taxon>Bacteria</taxon>
        <taxon>Pseudomonadati</taxon>
        <taxon>Pseudomonadota</taxon>
        <taxon>Betaproteobacteria</taxon>
        <taxon>Burkholderiales</taxon>
        <taxon>Comamonadaceae</taxon>
        <taxon>Ramlibacter</taxon>
        <taxon>environmental samples</taxon>
    </lineage>
</organism>
<dbReference type="EMBL" id="CADCUX010000035">
    <property type="protein sequence ID" value="CAA9386277.1"/>
    <property type="molecule type" value="Genomic_DNA"/>
</dbReference>
<feature type="non-terminal residue" evidence="2">
    <location>
        <position position="100"/>
    </location>
</feature>
<feature type="region of interest" description="Disordered" evidence="1">
    <location>
        <begin position="1"/>
        <end position="100"/>
    </location>
</feature>
<feature type="non-terminal residue" evidence="2">
    <location>
        <position position="1"/>
    </location>
</feature>
<feature type="compositionally biased region" description="Basic and acidic residues" evidence="1">
    <location>
        <begin position="65"/>
        <end position="75"/>
    </location>
</feature>
<protein>
    <submittedName>
        <fullName evidence="2">Ribose ABC transport system, permease protein RbsC</fullName>
    </submittedName>
</protein>
<proteinExistence type="predicted"/>
<sequence length="100" mass="11062">LHAARRVRGHRHAAVRAPPGIGLAHHRIAVGAGGHRRGDRRRHGAQGRRRQHRLHRGGRGAAVRDQQHPQPDQHHQRVPQRGGAGFRDHHRGFPAAGPAM</sequence>
<reference evidence="2" key="1">
    <citation type="submission" date="2020-02" db="EMBL/GenBank/DDBJ databases">
        <authorList>
            <person name="Meier V. D."/>
        </authorList>
    </citation>
    <scope>NUCLEOTIDE SEQUENCE</scope>
    <source>
        <strain evidence="2">AVDCRST_MAG51</strain>
    </source>
</reference>